<protein>
    <submittedName>
        <fullName evidence="3">Conjugal transfer protein TraC</fullName>
    </submittedName>
</protein>
<name>A0A1S1PRK6_9ACTN</name>
<feature type="compositionally biased region" description="Basic residues" evidence="1">
    <location>
        <begin position="17"/>
        <end position="26"/>
    </location>
</feature>
<dbReference type="Pfam" id="PF11130">
    <property type="entry name" value="TraC_F_IV"/>
    <property type="match status" value="1"/>
</dbReference>
<dbReference type="InterPro" id="IPR025955">
    <property type="entry name" value="TraC/Conjuga_ATPase"/>
</dbReference>
<sequence length="658" mass="69675">MSRRNRLHIATQGAPSRSRRPVRPHRGQGPGQLLPAEGPALFTPPALLVDAGQIEVSGICATTITVVGYPREVGPGWMEPLLAYPGRLDVALHIDPTPPAVAALRLRRQLGRLESGRRADAAAGRLADPELDAAAQDAGELARQVARGEARLFRVGLYLTVYADGRDELTEEAARVTALAHSLLLTVRRARYRTVQGWVSTLPLGLDLLQIRRAMDTQALAAGIPFTTPDLPLPDPDRPGAAPVAYGTNLHSAGLVMHDRWAQPNYNSVTTGASGAGKSFLAKLDVLRSLYQGVEVAVVDPEDEYSRLAAAVGGTRLALGEPGVHLNPLDLPAHSHHDPDLLTRRALFCHTLVSTLLTDHTDDGGLGAGGRAALDAAILSAYRAAGITHDQATWTRPAPLLADVAAALRSAEDPAGPALAARLAPFVVGSHAGLFAHATTTSPTGHLVVYSLRALPDELKAAGTLLTLDAIWRTVADPTKRRRRLVVVDEGWLLMAHPAGAKFLFRLAKAARKHWAGLAVVTQDSADLLSSELGRAVVANAATQILLRQDPTVIDDLRRVYKLTDGEATQLLTAGPGDALLLTGTGQRTALHALASPAEHDLITTDPAESTPTTPADPDVGPLDPAWVERPAVAATGPGRAARRPPVRRPVDDDADPF</sequence>
<keyword evidence="4" id="KW-1185">Reference proteome</keyword>
<feature type="region of interest" description="Disordered" evidence="1">
    <location>
        <begin position="597"/>
        <end position="658"/>
    </location>
</feature>
<dbReference type="PANTHER" id="PTHR30121">
    <property type="entry name" value="UNCHARACTERIZED PROTEIN YJGR-RELATED"/>
    <property type="match status" value="1"/>
</dbReference>
<dbReference type="InterPro" id="IPR043964">
    <property type="entry name" value="P-loop_TraG"/>
</dbReference>
<dbReference type="SUPFAM" id="SSF52540">
    <property type="entry name" value="P-loop containing nucleoside triphosphate hydrolases"/>
    <property type="match status" value="1"/>
</dbReference>
<accession>A0A1S1PRK6</accession>
<dbReference type="Gene3D" id="1.10.8.730">
    <property type="match status" value="1"/>
</dbReference>
<evidence type="ECO:0000313" key="3">
    <source>
        <dbReference type="EMBL" id="OHV23956.1"/>
    </source>
</evidence>
<feature type="compositionally biased region" description="Low complexity" evidence="1">
    <location>
        <begin position="630"/>
        <end position="640"/>
    </location>
</feature>
<dbReference type="Gene3D" id="3.40.50.300">
    <property type="entry name" value="P-loop containing nucleotide triphosphate hydrolases"/>
    <property type="match status" value="1"/>
</dbReference>
<gene>
    <name evidence="3" type="ORF">BBK14_23530</name>
</gene>
<proteinExistence type="predicted"/>
<comment type="caution">
    <text evidence="3">The sequence shown here is derived from an EMBL/GenBank/DDBJ whole genome shotgun (WGS) entry which is preliminary data.</text>
</comment>
<dbReference type="Pfam" id="PF19044">
    <property type="entry name" value="P-loop_TraG"/>
    <property type="match status" value="1"/>
</dbReference>
<evidence type="ECO:0000259" key="2">
    <source>
        <dbReference type="Pfam" id="PF19044"/>
    </source>
</evidence>
<organism evidence="3 4">
    <name type="scientific">Parafrankia soli</name>
    <dbReference type="NCBI Taxonomy" id="2599596"/>
    <lineage>
        <taxon>Bacteria</taxon>
        <taxon>Bacillati</taxon>
        <taxon>Actinomycetota</taxon>
        <taxon>Actinomycetes</taxon>
        <taxon>Frankiales</taxon>
        <taxon>Frankiaceae</taxon>
        <taxon>Parafrankia</taxon>
    </lineage>
</organism>
<dbReference type="Proteomes" id="UP000179769">
    <property type="component" value="Unassembled WGS sequence"/>
</dbReference>
<dbReference type="RefSeq" id="WP_071065707.1">
    <property type="nucleotide sequence ID" value="NZ_MAXA01000237.1"/>
</dbReference>
<feature type="domain" description="TraG P-loop" evidence="2">
    <location>
        <begin position="480"/>
        <end position="573"/>
    </location>
</feature>
<dbReference type="PANTHER" id="PTHR30121:SF6">
    <property type="entry name" value="SLR6007 PROTEIN"/>
    <property type="match status" value="1"/>
</dbReference>
<dbReference type="InterPro" id="IPR051162">
    <property type="entry name" value="T4SS_component"/>
</dbReference>
<dbReference type="EMBL" id="MAXA01000237">
    <property type="protein sequence ID" value="OHV23956.1"/>
    <property type="molecule type" value="Genomic_DNA"/>
</dbReference>
<feature type="region of interest" description="Disordered" evidence="1">
    <location>
        <begin position="1"/>
        <end position="37"/>
    </location>
</feature>
<reference evidence="4" key="1">
    <citation type="submission" date="2016-07" db="EMBL/GenBank/DDBJ databases">
        <title>Frankia sp. NRRL B-16219 Genome sequencing.</title>
        <authorList>
            <person name="Ghodhbane-Gtari F."/>
            <person name="Swanson E."/>
            <person name="Gueddou A."/>
            <person name="Louati M."/>
            <person name="Nouioui I."/>
            <person name="Hezbri K."/>
            <person name="Abebe-Akele F."/>
            <person name="Simpson S."/>
            <person name="Morris K."/>
            <person name="Thomas K."/>
            <person name="Gtari M."/>
            <person name="Tisa L.S."/>
        </authorList>
    </citation>
    <scope>NUCLEOTIDE SEQUENCE [LARGE SCALE GENOMIC DNA]</scope>
    <source>
        <strain evidence="4">NRRL B-16219</strain>
    </source>
</reference>
<dbReference type="OrthoDB" id="9804380at2"/>
<dbReference type="InterPro" id="IPR027417">
    <property type="entry name" value="P-loop_NTPase"/>
</dbReference>
<evidence type="ECO:0000256" key="1">
    <source>
        <dbReference type="SAM" id="MobiDB-lite"/>
    </source>
</evidence>
<dbReference type="AlphaFoldDB" id="A0A1S1PRK6"/>
<evidence type="ECO:0000313" key="4">
    <source>
        <dbReference type="Proteomes" id="UP000179769"/>
    </source>
</evidence>